<dbReference type="RefSeq" id="WP_185692011.1">
    <property type="nucleotide sequence ID" value="NZ_JACHVA010000052.1"/>
</dbReference>
<dbReference type="AlphaFoldDB" id="A0A7X1E3T8"/>
<name>A0A7X1E3T8_9BACT</name>
<gene>
    <name evidence="1" type="ORF">H5P30_05840</name>
</gene>
<evidence type="ECO:0000313" key="2">
    <source>
        <dbReference type="Proteomes" id="UP000525652"/>
    </source>
</evidence>
<proteinExistence type="predicted"/>
<comment type="caution">
    <text evidence="1">The sequence shown here is derived from an EMBL/GenBank/DDBJ whole genome shotgun (WGS) entry which is preliminary data.</text>
</comment>
<accession>A0A7X1E3T8</accession>
<dbReference type="EMBL" id="JACHVA010000052">
    <property type="protein sequence ID" value="MBC2601293.1"/>
    <property type="molecule type" value="Genomic_DNA"/>
</dbReference>
<organism evidence="1 2">
    <name type="scientific">Puniceicoccus vermicola</name>
    <dbReference type="NCBI Taxonomy" id="388746"/>
    <lineage>
        <taxon>Bacteria</taxon>
        <taxon>Pseudomonadati</taxon>
        <taxon>Verrucomicrobiota</taxon>
        <taxon>Opitutia</taxon>
        <taxon>Puniceicoccales</taxon>
        <taxon>Puniceicoccaceae</taxon>
        <taxon>Puniceicoccus</taxon>
    </lineage>
</organism>
<keyword evidence="2" id="KW-1185">Reference proteome</keyword>
<protein>
    <submittedName>
        <fullName evidence="1">Uncharacterized protein</fullName>
    </submittedName>
</protein>
<reference evidence="1 2" key="1">
    <citation type="submission" date="2020-07" db="EMBL/GenBank/DDBJ databases">
        <authorList>
            <person name="Feng X."/>
        </authorList>
    </citation>
    <scope>NUCLEOTIDE SEQUENCE [LARGE SCALE GENOMIC DNA]</scope>
    <source>
        <strain evidence="1 2">JCM14086</strain>
    </source>
</reference>
<dbReference type="Proteomes" id="UP000525652">
    <property type="component" value="Unassembled WGS sequence"/>
</dbReference>
<sequence>MAGFDENIVREYFELNGFLVRQLRKYQVQARKKRADEEVDLLVYNPAPEEPSASRGFQLFSGDIQSIHRALVVVKGWHTSSFTPRMLKQSSKIFDFLKKDVLDAVEKYFAEDQDLIGKVDPVTRILVLPGLPSTEPHREESIQLLKEHGIDFIITFRTILENLLQGIEANYSYQKSEALHLLRLLKIYDMVKAPQMELFSDDRRRR</sequence>
<evidence type="ECO:0000313" key="1">
    <source>
        <dbReference type="EMBL" id="MBC2601293.1"/>
    </source>
</evidence>